<reference evidence="1" key="2">
    <citation type="submission" date="2020-11" db="EMBL/GenBank/DDBJ databases">
        <authorList>
            <person name="McCartney M.A."/>
            <person name="Auch B."/>
            <person name="Kono T."/>
            <person name="Mallez S."/>
            <person name="Becker A."/>
            <person name="Gohl D.M."/>
            <person name="Silverstein K.A.T."/>
            <person name="Koren S."/>
            <person name="Bechman K.B."/>
            <person name="Herman A."/>
            <person name="Abrahante J.E."/>
            <person name="Garbe J."/>
        </authorList>
    </citation>
    <scope>NUCLEOTIDE SEQUENCE</scope>
    <source>
        <strain evidence="1">Duluth1</strain>
        <tissue evidence="1">Whole animal</tissue>
    </source>
</reference>
<comment type="caution">
    <text evidence="1">The sequence shown here is derived from an EMBL/GenBank/DDBJ whole genome shotgun (WGS) entry which is preliminary data.</text>
</comment>
<proteinExistence type="predicted"/>
<evidence type="ECO:0000313" key="2">
    <source>
        <dbReference type="Proteomes" id="UP000828390"/>
    </source>
</evidence>
<sequence>MLMSINRRLTWVTAYRLDTSNCGMTIYRLLTWTTACRQDTTWRRMTTVNNRQLTLELLLG</sequence>
<organism evidence="1 2">
    <name type="scientific">Dreissena polymorpha</name>
    <name type="common">Zebra mussel</name>
    <name type="synonym">Mytilus polymorpha</name>
    <dbReference type="NCBI Taxonomy" id="45954"/>
    <lineage>
        <taxon>Eukaryota</taxon>
        <taxon>Metazoa</taxon>
        <taxon>Spiralia</taxon>
        <taxon>Lophotrochozoa</taxon>
        <taxon>Mollusca</taxon>
        <taxon>Bivalvia</taxon>
        <taxon>Autobranchia</taxon>
        <taxon>Heteroconchia</taxon>
        <taxon>Euheterodonta</taxon>
        <taxon>Imparidentia</taxon>
        <taxon>Neoheterodontei</taxon>
        <taxon>Myida</taxon>
        <taxon>Dreissenoidea</taxon>
        <taxon>Dreissenidae</taxon>
        <taxon>Dreissena</taxon>
    </lineage>
</organism>
<protein>
    <submittedName>
        <fullName evidence="1">Uncharacterized protein</fullName>
    </submittedName>
</protein>
<keyword evidence="2" id="KW-1185">Reference proteome</keyword>
<accession>A0A9D4FD70</accession>
<evidence type="ECO:0000313" key="1">
    <source>
        <dbReference type="EMBL" id="KAH3796779.1"/>
    </source>
</evidence>
<dbReference type="AlphaFoldDB" id="A0A9D4FD70"/>
<name>A0A9D4FD70_DREPO</name>
<reference evidence="1" key="1">
    <citation type="journal article" date="2019" name="bioRxiv">
        <title>The Genome of the Zebra Mussel, Dreissena polymorpha: A Resource for Invasive Species Research.</title>
        <authorList>
            <person name="McCartney M.A."/>
            <person name="Auch B."/>
            <person name="Kono T."/>
            <person name="Mallez S."/>
            <person name="Zhang Y."/>
            <person name="Obille A."/>
            <person name="Becker A."/>
            <person name="Abrahante J.E."/>
            <person name="Garbe J."/>
            <person name="Badalamenti J.P."/>
            <person name="Herman A."/>
            <person name="Mangelson H."/>
            <person name="Liachko I."/>
            <person name="Sullivan S."/>
            <person name="Sone E.D."/>
            <person name="Koren S."/>
            <person name="Silverstein K.A.T."/>
            <person name="Beckman K.B."/>
            <person name="Gohl D.M."/>
        </authorList>
    </citation>
    <scope>NUCLEOTIDE SEQUENCE</scope>
    <source>
        <strain evidence="1">Duluth1</strain>
        <tissue evidence="1">Whole animal</tissue>
    </source>
</reference>
<dbReference type="EMBL" id="JAIWYP010000007">
    <property type="protein sequence ID" value="KAH3796779.1"/>
    <property type="molecule type" value="Genomic_DNA"/>
</dbReference>
<gene>
    <name evidence="1" type="ORF">DPMN_150350</name>
</gene>
<dbReference type="Proteomes" id="UP000828390">
    <property type="component" value="Unassembled WGS sequence"/>
</dbReference>